<feature type="transmembrane region" description="Helical" evidence="3">
    <location>
        <begin position="146"/>
        <end position="166"/>
    </location>
</feature>
<dbReference type="Proteomes" id="UP000273252">
    <property type="component" value="Unassembled WGS sequence"/>
</dbReference>
<protein>
    <submittedName>
        <fullName evidence="4">Enoyl-CoA hydratase/isomerase family protein</fullName>
    </submittedName>
</protein>
<dbReference type="CDD" id="cd06558">
    <property type="entry name" value="crotonase-like"/>
    <property type="match status" value="1"/>
</dbReference>
<dbReference type="PANTHER" id="PTHR11941">
    <property type="entry name" value="ENOYL-COA HYDRATASE-RELATED"/>
    <property type="match status" value="1"/>
</dbReference>
<dbReference type="InterPro" id="IPR001753">
    <property type="entry name" value="Enoyl-CoA_hydra/iso"/>
</dbReference>
<dbReference type="OrthoDB" id="9807606at2"/>
<keyword evidence="4" id="KW-0413">Isomerase</keyword>
<dbReference type="PANTHER" id="PTHR11941:SF133">
    <property type="entry name" value="1,2-EPOXYPHENYLACETYL-COA ISOMERASE"/>
    <property type="match status" value="1"/>
</dbReference>
<keyword evidence="3" id="KW-0472">Membrane</keyword>
<comment type="caution">
    <text evidence="4">The sequence shown here is derived from an EMBL/GenBank/DDBJ whole genome shotgun (WGS) entry which is preliminary data.</text>
</comment>
<dbReference type="GO" id="GO:0006635">
    <property type="term" value="P:fatty acid beta-oxidation"/>
    <property type="evidence" value="ECO:0007669"/>
    <property type="project" value="TreeGrafter"/>
</dbReference>
<dbReference type="InterPro" id="IPR014748">
    <property type="entry name" value="Enoyl-CoA_hydra_C"/>
</dbReference>
<name>A0A3A6QRP1_9VIBR</name>
<dbReference type="RefSeq" id="WP_120031179.1">
    <property type="nucleotide sequence ID" value="NZ_QVMU01000008.1"/>
</dbReference>
<evidence type="ECO:0000256" key="1">
    <source>
        <dbReference type="ARBA" id="ARBA00005254"/>
    </source>
</evidence>
<feature type="transmembrane region" description="Helical" evidence="3">
    <location>
        <begin position="115"/>
        <end position="140"/>
    </location>
</feature>
<dbReference type="EMBL" id="QVMU01000008">
    <property type="protein sequence ID" value="RJX71451.1"/>
    <property type="molecule type" value="Genomic_DNA"/>
</dbReference>
<dbReference type="Pfam" id="PF00378">
    <property type="entry name" value="ECH_1"/>
    <property type="match status" value="1"/>
</dbReference>
<keyword evidence="3" id="KW-1133">Transmembrane helix</keyword>
<accession>A0A3A6QRP1</accession>
<dbReference type="Gene3D" id="1.10.12.10">
    <property type="entry name" value="Lyase 2-enoyl-coa Hydratase, Chain A, domain 2"/>
    <property type="match status" value="1"/>
</dbReference>
<organism evidence="4 5">
    <name type="scientific">Vibrio sinensis</name>
    <dbReference type="NCBI Taxonomy" id="2302434"/>
    <lineage>
        <taxon>Bacteria</taxon>
        <taxon>Pseudomonadati</taxon>
        <taxon>Pseudomonadota</taxon>
        <taxon>Gammaproteobacteria</taxon>
        <taxon>Vibrionales</taxon>
        <taxon>Vibrionaceae</taxon>
        <taxon>Vibrio</taxon>
    </lineage>
</organism>
<dbReference type="Gene3D" id="3.90.226.10">
    <property type="entry name" value="2-enoyl-CoA Hydratase, Chain A, domain 1"/>
    <property type="match status" value="1"/>
</dbReference>
<proteinExistence type="inferred from homology"/>
<dbReference type="InterPro" id="IPR029045">
    <property type="entry name" value="ClpP/crotonase-like_dom_sf"/>
</dbReference>
<gene>
    <name evidence="4" type="ORF">DZ860_10955</name>
</gene>
<keyword evidence="5" id="KW-1185">Reference proteome</keyword>
<keyword evidence="3" id="KW-0812">Transmembrane</keyword>
<comment type="similarity">
    <text evidence="1">Belongs to the enoyl-CoA hydratase/isomerase family.</text>
</comment>
<dbReference type="SUPFAM" id="SSF52096">
    <property type="entry name" value="ClpP/crotonase"/>
    <property type="match status" value="1"/>
</dbReference>
<dbReference type="AlphaFoldDB" id="A0A3A6QRP1"/>
<dbReference type="GO" id="GO:0016853">
    <property type="term" value="F:isomerase activity"/>
    <property type="evidence" value="ECO:0007669"/>
    <property type="project" value="UniProtKB-KW"/>
</dbReference>
<evidence type="ECO:0000256" key="3">
    <source>
        <dbReference type="SAM" id="Phobius"/>
    </source>
</evidence>
<reference evidence="4 5" key="1">
    <citation type="submission" date="2018-08" db="EMBL/GenBank/DDBJ databases">
        <title>Vibrio isolated from the Eastern China Marginal Seas.</title>
        <authorList>
            <person name="Li Y."/>
        </authorList>
    </citation>
    <scope>NUCLEOTIDE SEQUENCE [LARGE SCALE GENOMIC DNA]</scope>
    <source>
        <strain evidence="4 5">BEI233</strain>
    </source>
</reference>
<evidence type="ECO:0000313" key="4">
    <source>
        <dbReference type="EMBL" id="RJX71451.1"/>
    </source>
</evidence>
<dbReference type="GO" id="GO:0016829">
    <property type="term" value="F:lyase activity"/>
    <property type="evidence" value="ECO:0007669"/>
    <property type="project" value="UniProtKB-KW"/>
</dbReference>
<keyword evidence="2" id="KW-0456">Lyase</keyword>
<evidence type="ECO:0000256" key="2">
    <source>
        <dbReference type="ARBA" id="ARBA00023239"/>
    </source>
</evidence>
<sequence>MSIHEQASATKKQVLFNIPLQMIDVAISGPICQLTLTRPACLNAFNQQMRQELVDVLTLINEDQQIKTVVLLAQGNCFSAGADLSELANECDNLEAQLLEEYAPIFHSIRRSDKIFIAGVNGVAAGIGAALAMSCDLLVMADDARLYPAFMLLGLVPDGGTSWQFVKRLGYRKALEVCLEAKAIDANDCLGFGLTNKVVELEQLQPAVNAWATKLAQGPLPAQRHLKQLLQKVDQMTFKDAFVAEAQLQQQCFTSRDFNEGLRAFFEKRQPNFSGK</sequence>
<evidence type="ECO:0000313" key="5">
    <source>
        <dbReference type="Proteomes" id="UP000273252"/>
    </source>
</evidence>